<dbReference type="NCBIfam" id="NF040586">
    <property type="entry name" value="FxSxx_TPR"/>
    <property type="match status" value="1"/>
</dbReference>
<dbReference type="InterPro" id="IPR035994">
    <property type="entry name" value="Nucleoside_phosphorylase_sf"/>
</dbReference>
<keyword evidence="2" id="KW-0732">Signal</keyword>
<feature type="compositionally biased region" description="Polar residues" evidence="1">
    <location>
        <begin position="241"/>
        <end position="250"/>
    </location>
</feature>
<dbReference type="InterPro" id="IPR053137">
    <property type="entry name" value="NLR-like"/>
</dbReference>
<protein>
    <recommendedName>
        <fullName evidence="3">NACHT domain-containing protein</fullName>
    </recommendedName>
</protein>
<dbReference type="PANTHER" id="PTHR46082:SF6">
    <property type="entry name" value="AAA+ ATPASE DOMAIN-CONTAINING PROTEIN-RELATED"/>
    <property type="match status" value="1"/>
</dbReference>
<dbReference type="Gene3D" id="3.40.50.1580">
    <property type="entry name" value="Nucleoside phosphorylase domain"/>
    <property type="match status" value="1"/>
</dbReference>
<dbReference type="SUPFAM" id="SSF52540">
    <property type="entry name" value="P-loop containing nucleoside triphosphate hydrolases"/>
    <property type="match status" value="1"/>
</dbReference>
<dbReference type="SUPFAM" id="SSF53167">
    <property type="entry name" value="Purine and uridine phosphorylases"/>
    <property type="match status" value="1"/>
</dbReference>
<dbReference type="GO" id="GO:0003824">
    <property type="term" value="F:catalytic activity"/>
    <property type="evidence" value="ECO:0007669"/>
    <property type="project" value="InterPro"/>
</dbReference>
<dbReference type="EMBL" id="WOWK01000032">
    <property type="protein sequence ID" value="KAF0326171.1"/>
    <property type="molecule type" value="Genomic_DNA"/>
</dbReference>
<comment type="caution">
    <text evidence="4">The sequence shown here is derived from an EMBL/GenBank/DDBJ whole genome shotgun (WGS) entry which is preliminary data.</text>
</comment>
<feature type="domain" description="NACHT" evidence="3">
    <location>
        <begin position="400"/>
        <end position="563"/>
    </location>
</feature>
<evidence type="ECO:0000256" key="1">
    <source>
        <dbReference type="SAM" id="MobiDB-lite"/>
    </source>
</evidence>
<dbReference type="PANTHER" id="PTHR46082">
    <property type="entry name" value="ATP/GTP-BINDING PROTEIN-RELATED"/>
    <property type="match status" value="1"/>
</dbReference>
<accession>A0A8H3ZTW3</accession>
<evidence type="ECO:0000313" key="5">
    <source>
        <dbReference type="Proteomes" id="UP000434172"/>
    </source>
</evidence>
<dbReference type="Pfam" id="PF13424">
    <property type="entry name" value="TPR_12"/>
    <property type="match status" value="2"/>
</dbReference>
<dbReference type="InterPro" id="IPR011990">
    <property type="entry name" value="TPR-like_helical_dom_sf"/>
</dbReference>
<organism evidence="4 5">
    <name type="scientific">Colletotrichum asianum</name>
    <dbReference type="NCBI Taxonomy" id="702518"/>
    <lineage>
        <taxon>Eukaryota</taxon>
        <taxon>Fungi</taxon>
        <taxon>Dikarya</taxon>
        <taxon>Ascomycota</taxon>
        <taxon>Pezizomycotina</taxon>
        <taxon>Sordariomycetes</taxon>
        <taxon>Hypocreomycetidae</taxon>
        <taxon>Glomerellales</taxon>
        <taxon>Glomerellaceae</taxon>
        <taxon>Colletotrichum</taxon>
        <taxon>Colletotrichum gloeosporioides species complex</taxon>
    </lineage>
</organism>
<dbReference type="Pfam" id="PF13374">
    <property type="entry name" value="TPR_10"/>
    <property type="match status" value="2"/>
</dbReference>
<proteinExistence type="predicted"/>
<dbReference type="GO" id="GO:0009116">
    <property type="term" value="P:nucleoside metabolic process"/>
    <property type="evidence" value="ECO:0007669"/>
    <property type="project" value="InterPro"/>
</dbReference>
<dbReference type="InterPro" id="IPR007111">
    <property type="entry name" value="NACHT_NTPase"/>
</dbReference>
<dbReference type="Pfam" id="PF05729">
    <property type="entry name" value="NACHT"/>
    <property type="match status" value="1"/>
</dbReference>
<dbReference type="Gene3D" id="3.40.50.300">
    <property type="entry name" value="P-loop containing nucleotide triphosphate hydrolases"/>
    <property type="match status" value="1"/>
</dbReference>
<keyword evidence="5" id="KW-1185">Reference proteome</keyword>
<dbReference type="AlphaFoldDB" id="A0A8H3ZTW3"/>
<sequence length="1045" mass="117334">MTSPRPSRRTDFTVALICALPIEFDAVALAFDETWPGNQFGKASGDYNAYTLGRMGSQNTVLVLLHKMGKSSAATFLCGVCGGVPNPSRDVEIRLGDVIISENVVQYDYGRQYPSKFAHKTTVSDTLGMPVKKIRSFLAHLKTDFGLSELRDQIPNMMEQIQRKAVANGHWSKYLRPGSHADVLFRANYLHRHQHKRDCSCGKETVCDEAINASCADLQCDPAYYVLRRRLSSRIQEKSGRQATSDTSKSPPEVFLGTVGSGDTVMKSGEHRDMMAQQHGIIAFEMEGAGVWDEIPCIIVKSVCDYADSHKNKKWQGFAAMAAASATKAVLDMPTAPTAPTAPIATTTVSHTTETPSPAFIVPYNENPDFVGRSEILERVKDLFGHSDTYHRPGSRPRSRVALHGLGGVGKTQIALAYCYWFKERFQDASVFWIHASNVERFQKAFSDIARECEVPGHSKDEVDILLLVKKWLENKQRGRWLLVIDNADDTEVFFPVKPIVEADCRATSIGHSIPECSHGSVLITTRNKQAGLKLGLGKPPIEVEKMTESETTQLLRTLLEDESVTPAEASLLSSRLENLPLALAQATSFILENSISIKEYVGLLDKSDSSMFDHLSEPFEAVGRDTETPHALTATWAISFKHIEKQKPMASDVLYLMSFFDRQAIPKQFIWDYCHETLENALYSDDDSELGEDSENDFQIDTDLEVTQALGFLQAFSFISKAGDDLFDMHRLVQLVTRKQLADRGAMSDFATKALKIVRKVFPLGTHENRVLSLQLLPHALAVLEHSEVTIEKPLREDAWLSREVGEYFYRRRQYEAAKHFLRAADLYSKLFGPEHDTTLTVLCDLAHTYMRIDRTEEALELALKLLEADQRLRPKDTATILTDKRLTANALASLGRFGEAEPLYLEVWSNRKEILGEEHPSTLTAVDGVASLYKSTGRLKEAQELSTGTVELSKRVMGEEHPATWKRMRRLSKIYTEQGNYDQAEPLVLETLEARSRVLGESHPDTISSLKDLCDIYCQMGRVEEKQRMDRRVLEAEWADWSM</sequence>
<dbReference type="OrthoDB" id="427518at2759"/>
<dbReference type="SUPFAM" id="SSF48452">
    <property type="entry name" value="TPR-like"/>
    <property type="match status" value="2"/>
</dbReference>
<reference evidence="4 5" key="1">
    <citation type="submission" date="2019-12" db="EMBL/GenBank/DDBJ databases">
        <title>A genome sequence resource for the geographically widespread anthracnose pathogen Colletotrichum asianum.</title>
        <authorList>
            <person name="Meng Y."/>
        </authorList>
    </citation>
    <scope>NUCLEOTIDE SEQUENCE [LARGE SCALE GENOMIC DNA]</scope>
    <source>
        <strain evidence="4 5">ICMP 18580</strain>
    </source>
</reference>
<gene>
    <name evidence="4" type="ORF">GQ607_006679</name>
</gene>
<dbReference type="InterPro" id="IPR027417">
    <property type="entry name" value="P-loop_NTPase"/>
</dbReference>
<feature type="signal peptide" evidence="2">
    <location>
        <begin position="1"/>
        <end position="30"/>
    </location>
</feature>
<dbReference type="Gene3D" id="1.25.40.10">
    <property type="entry name" value="Tetratricopeptide repeat domain"/>
    <property type="match status" value="2"/>
</dbReference>
<evidence type="ECO:0000256" key="2">
    <source>
        <dbReference type="SAM" id="SignalP"/>
    </source>
</evidence>
<name>A0A8H3ZTW3_9PEZI</name>
<evidence type="ECO:0000313" key="4">
    <source>
        <dbReference type="EMBL" id="KAF0326171.1"/>
    </source>
</evidence>
<feature type="chain" id="PRO_5034819448" description="NACHT domain-containing protein" evidence="2">
    <location>
        <begin position="31"/>
        <end position="1045"/>
    </location>
</feature>
<dbReference type="Proteomes" id="UP000434172">
    <property type="component" value="Unassembled WGS sequence"/>
</dbReference>
<feature type="region of interest" description="Disordered" evidence="1">
    <location>
        <begin position="236"/>
        <end position="258"/>
    </location>
</feature>
<evidence type="ECO:0000259" key="3">
    <source>
        <dbReference type="Pfam" id="PF05729"/>
    </source>
</evidence>